<proteinExistence type="predicted"/>
<dbReference type="InterPro" id="IPR013525">
    <property type="entry name" value="ABC2_TM"/>
</dbReference>
<evidence type="ECO:0000256" key="1">
    <source>
        <dbReference type="ARBA" id="ARBA00004141"/>
    </source>
</evidence>
<evidence type="ECO:0000313" key="8">
    <source>
        <dbReference type="RefSeq" id="XP_047737118.1"/>
    </source>
</evidence>
<name>A0A979FK95_HYAAZ</name>
<feature type="domain" description="ABC-2 type transporter transmembrane" evidence="6">
    <location>
        <begin position="68"/>
        <end position="259"/>
    </location>
</feature>
<dbReference type="KEGG" id="hazt:125178117"/>
<dbReference type="AlphaFoldDB" id="A0A979FK95"/>
<evidence type="ECO:0000259" key="6">
    <source>
        <dbReference type="Pfam" id="PF12698"/>
    </source>
</evidence>
<evidence type="ECO:0000256" key="3">
    <source>
        <dbReference type="ARBA" id="ARBA00022989"/>
    </source>
</evidence>
<keyword evidence="4 5" id="KW-0472">Membrane</keyword>
<evidence type="ECO:0000256" key="4">
    <source>
        <dbReference type="ARBA" id="ARBA00023136"/>
    </source>
</evidence>
<dbReference type="GO" id="GO:0140359">
    <property type="term" value="F:ABC-type transporter activity"/>
    <property type="evidence" value="ECO:0007669"/>
    <property type="project" value="InterPro"/>
</dbReference>
<keyword evidence="3 5" id="KW-1133">Transmembrane helix</keyword>
<comment type="subcellular location">
    <subcellularLocation>
        <location evidence="1">Membrane</location>
        <topology evidence="1">Multi-pass membrane protein</topology>
    </subcellularLocation>
</comment>
<evidence type="ECO:0000256" key="2">
    <source>
        <dbReference type="ARBA" id="ARBA00022692"/>
    </source>
</evidence>
<sequence>MATRRETSNFKRYGFTFGTTTGFSDTTAGVAPETATDGSSTDANFAVSELNATITTITDGGAGNMPVVVTVWYDNSGYHTLPAALNVLNNARLQRLLGSAQASITAASQPIAFKSSPAAKIAFGEYVGAVVVSLLLLVALSALCSYCSGRAVHDSSSSALRLYCTLGLPLRLYWISALLWDGMMLVVTVLLLVVVLLIFGQPHFVGGDNLPAFLLICLLYGCSMLPLFYLLGRFFCCRTSATVSFFFTAVGVGFLASVVVMACQAYSWVQSGKVSLGCHEASNILFFTIKFFCLGLILHLLNVSLWASSPRSWSWPARPTPGSSIHLTRLWASCSRCGRWGSCCSGPASPCRPTPSAPPSPTSPSPTPGYVAPTPGYVAPTPGYVAPTPGYVAPTPGYVAPTPGYVAPTPGYVAPTPGYVAPTPGYVAPTPGYVAPTPGYVAPTPGYVAPTPGYVAPTPGYVAPTPGYVAPTPGYVAPTPGYVAPTPGYVAPTPGYVAPTPGYVAPPKYT</sequence>
<protein>
    <submittedName>
        <fullName evidence="8">Uncharacterized protein LOC125178117</fullName>
    </submittedName>
</protein>
<dbReference type="RefSeq" id="XP_047737118.1">
    <property type="nucleotide sequence ID" value="XM_047881162.1"/>
</dbReference>
<dbReference type="Proteomes" id="UP000694843">
    <property type="component" value="Unplaced"/>
</dbReference>
<evidence type="ECO:0000256" key="5">
    <source>
        <dbReference type="SAM" id="Phobius"/>
    </source>
</evidence>
<feature type="transmembrane region" description="Helical" evidence="5">
    <location>
        <begin position="212"/>
        <end position="231"/>
    </location>
</feature>
<dbReference type="Pfam" id="PF12698">
    <property type="entry name" value="ABC2_membrane_3"/>
    <property type="match status" value="1"/>
</dbReference>
<dbReference type="OrthoDB" id="6818923at2759"/>
<evidence type="ECO:0000313" key="7">
    <source>
        <dbReference type="Proteomes" id="UP000694843"/>
    </source>
</evidence>
<gene>
    <name evidence="8" type="primary">LOC125178117</name>
</gene>
<feature type="transmembrane region" description="Helical" evidence="5">
    <location>
        <begin position="126"/>
        <end position="149"/>
    </location>
</feature>
<dbReference type="GO" id="GO:0016020">
    <property type="term" value="C:membrane"/>
    <property type="evidence" value="ECO:0007669"/>
    <property type="project" value="UniProtKB-SubCell"/>
</dbReference>
<feature type="transmembrane region" description="Helical" evidence="5">
    <location>
        <begin position="281"/>
        <end position="301"/>
    </location>
</feature>
<dbReference type="GeneID" id="125178117"/>
<keyword evidence="2 5" id="KW-0812">Transmembrane</keyword>
<feature type="transmembrane region" description="Helical" evidence="5">
    <location>
        <begin position="170"/>
        <end position="200"/>
    </location>
</feature>
<feature type="transmembrane region" description="Helical" evidence="5">
    <location>
        <begin position="243"/>
        <end position="269"/>
    </location>
</feature>
<keyword evidence="7" id="KW-1185">Reference proteome</keyword>
<reference evidence="8" key="1">
    <citation type="submission" date="2025-08" db="UniProtKB">
        <authorList>
            <consortium name="RefSeq"/>
        </authorList>
    </citation>
    <scope>IDENTIFICATION</scope>
    <source>
        <tissue evidence="8">Whole organism</tissue>
    </source>
</reference>
<organism evidence="7 8">
    <name type="scientific">Hyalella azteca</name>
    <name type="common">Amphipod</name>
    <dbReference type="NCBI Taxonomy" id="294128"/>
    <lineage>
        <taxon>Eukaryota</taxon>
        <taxon>Metazoa</taxon>
        <taxon>Ecdysozoa</taxon>
        <taxon>Arthropoda</taxon>
        <taxon>Crustacea</taxon>
        <taxon>Multicrustacea</taxon>
        <taxon>Malacostraca</taxon>
        <taxon>Eumalacostraca</taxon>
        <taxon>Peracarida</taxon>
        <taxon>Amphipoda</taxon>
        <taxon>Senticaudata</taxon>
        <taxon>Talitrida</taxon>
        <taxon>Talitroidea</taxon>
        <taxon>Hyalellidae</taxon>
        <taxon>Hyalella</taxon>
    </lineage>
</organism>
<accession>A0A979FK95</accession>